<proteinExistence type="predicted"/>
<gene>
    <name evidence="2" type="ORF">CURHAP_LOCUS45952</name>
</gene>
<evidence type="ECO:0008006" key="4">
    <source>
        <dbReference type="Google" id="ProtNLM"/>
    </source>
</evidence>
<dbReference type="Proteomes" id="UP000507222">
    <property type="component" value="Unassembled WGS sequence"/>
</dbReference>
<sequence>MAVVLKRGRVKRRIFDSIIENFTRAVPNNSDDFKNRMLRRNPYVWLFETTAAAAPKYGNSECQKVLDPVPPQQASREHSQNDGKHGGVVPNNSDDFKSCMLRWNPYVWLFETTAAAAPKSGNSECQKVDDMIPVPPQQASREHEHDGKHGGSMKRGRVKRQIFESMIENFTGAVPNNSDDFKSCMLRWNPYVWLFETTGAAAPEYGNSECQEVVDMIPVPPQQASREHEHSQNDGKHGGSVVNTIITGNIIYANNSTKVGISLSNSMNEQNKTSAKTTKRDELRFEKPLDPDDCFHLEVVDQIVGKPFIESSLTDPIGNIDTLTAQTKTIEVLQNNPFEVQSLESNLCLLHMGSVYKDARLFSKILALKSKEPAESIYLNKETGGSCSNRSLGVAQLFQNTSRPEVIQCQKIDQMVKEQSLTNMFCGLDDQSAGLNIKFNFQVGAGNLYGRINKGAPRAWYEEINSYLIDYGYTRSSSEATLYVSIYVDDIVYTGSSEELIAEFKYEMMRRNMCVTLLSKFGLKQCKPVSTPLVASEKLCKDDGSKPTDENEYGKIVGSLLVLRYIQGTMGGILNRKTEKQQKTNRELVLVEGILDELLELLKSLLLRLGNLTNNITLSPPPFGFCGFADTVRISRSTAFSRTDAVSNMSIPQNHGQFAVSLKICVKAEYLSASEATTQAIWLRFVLEDFGELQTEATPLMVEIPCFIKRQNTSIVGIISFVKLCKKELIDLRYCKFEEQSRNFGFYEGGLQRRRQLHSFSGKTRRLPTGPSFVFVRTVGGVSAGCREE</sequence>
<dbReference type="EMBL" id="CAEKDK010000007">
    <property type="protein sequence ID" value="CAB4287928.1"/>
    <property type="molecule type" value="Genomic_DNA"/>
</dbReference>
<evidence type="ECO:0000256" key="1">
    <source>
        <dbReference type="SAM" id="MobiDB-lite"/>
    </source>
</evidence>
<organism evidence="2 3">
    <name type="scientific">Prunus armeniaca</name>
    <name type="common">Apricot</name>
    <name type="synonym">Armeniaca vulgaris</name>
    <dbReference type="NCBI Taxonomy" id="36596"/>
    <lineage>
        <taxon>Eukaryota</taxon>
        <taxon>Viridiplantae</taxon>
        <taxon>Streptophyta</taxon>
        <taxon>Embryophyta</taxon>
        <taxon>Tracheophyta</taxon>
        <taxon>Spermatophyta</taxon>
        <taxon>Magnoliopsida</taxon>
        <taxon>eudicotyledons</taxon>
        <taxon>Gunneridae</taxon>
        <taxon>Pentapetalae</taxon>
        <taxon>rosids</taxon>
        <taxon>fabids</taxon>
        <taxon>Rosales</taxon>
        <taxon>Rosaceae</taxon>
        <taxon>Amygdaloideae</taxon>
        <taxon>Amygdaleae</taxon>
        <taxon>Prunus</taxon>
    </lineage>
</organism>
<protein>
    <recommendedName>
        <fullName evidence="4">Reverse transcriptase Ty1/copia-type domain-containing protein</fullName>
    </recommendedName>
</protein>
<feature type="compositionally biased region" description="Basic and acidic residues" evidence="1">
    <location>
        <begin position="75"/>
        <end position="85"/>
    </location>
</feature>
<accession>A0A6J5VPV9</accession>
<reference evidence="2 3" key="1">
    <citation type="submission" date="2020-05" db="EMBL/GenBank/DDBJ databases">
        <authorList>
            <person name="Campoy J."/>
            <person name="Schneeberger K."/>
            <person name="Spophaly S."/>
        </authorList>
    </citation>
    <scope>NUCLEOTIDE SEQUENCE [LARGE SCALE GENOMIC DNA]</scope>
    <source>
        <strain evidence="2">PruArmRojPasFocal</strain>
    </source>
</reference>
<evidence type="ECO:0000313" key="3">
    <source>
        <dbReference type="Proteomes" id="UP000507222"/>
    </source>
</evidence>
<dbReference type="AlphaFoldDB" id="A0A6J5VPV9"/>
<feature type="region of interest" description="Disordered" evidence="1">
    <location>
        <begin position="62"/>
        <end position="91"/>
    </location>
</feature>
<evidence type="ECO:0000313" key="2">
    <source>
        <dbReference type="EMBL" id="CAB4287928.1"/>
    </source>
</evidence>
<name>A0A6J5VPV9_PRUAR</name>